<protein>
    <submittedName>
        <fullName evidence="1">Uncharacterized protein</fullName>
    </submittedName>
</protein>
<gene>
    <name evidence="1" type="ORF">Celaphus_00006828</name>
</gene>
<evidence type="ECO:0000313" key="1">
    <source>
        <dbReference type="EMBL" id="OWK11069.1"/>
    </source>
</evidence>
<keyword evidence="2" id="KW-1185">Reference proteome</keyword>
<proteinExistence type="predicted"/>
<organism evidence="1 2">
    <name type="scientific">Cervus elaphus hippelaphus</name>
    <name type="common">European red deer</name>
    <dbReference type="NCBI Taxonomy" id="46360"/>
    <lineage>
        <taxon>Eukaryota</taxon>
        <taxon>Metazoa</taxon>
        <taxon>Chordata</taxon>
        <taxon>Craniata</taxon>
        <taxon>Vertebrata</taxon>
        <taxon>Euteleostomi</taxon>
        <taxon>Mammalia</taxon>
        <taxon>Eutheria</taxon>
        <taxon>Laurasiatheria</taxon>
        <taxon>Artiodactyla</taxon>
        <taxon>Ruminantia</taxon>
        <taxon>Pecora</taxon>
        <taxon>Cervidae</taxon>
        <taxon>Cervinae</taxon>
        <taxon>Cervus</taxon>
    </lineage>
</organism>
<accession>A0A212CYJ6</accession>
<comment type="caution">
    <text evidence="1">The sequence shown here is derived from an EMBL/GenBank/DDBJ whole genome shotgun (WGS) entry which is preliminary data.</text>
</comment>
<dbReference type="EMBL" id="MKHE01000010">
    <property type="protein sequence ID" value="OWK11069.1"/>
    <property type="molecule type" value="Genomic_DNA"/>
</dbReference>
<dbReference type="AlphaFoldDB" id="A0A212CYJ6"/>
<name>A0A212CYJ6_CEREH</name>
<reference evidence="1 2" key="1">
    <citation type="journal article" date="2018" name="Mol. Genet. Genomics">
        <title>The red deer Cervus elaphus genome CerEla1.0: sequencing, annotating, genes, and chromosomes.</title>
        <authorList>
            <person name="Bana N.A."/>
            <person name="Nyiri A."/>
            <person name="Nagy J."/>
            <person name="Frank K."/>
            <person name="Nagy T."/>
            <person name="Steger V."/>
            <person name="Schiller M."/>
            <person name="Lakatos P."/>
            <person name="Sugar L."/>
            <person name="Horn P."/>
            <person name="Barta E."/>
            <person name="Orosz L."/>
        </authorList>
    </citation>
    <scope>NUCLEOTIDE SEQUENCE [LARGE SCALE GENOMIC DNA]</scope>
    <source>
        <strain evidence="1">Hungarian</strain>
    </source>
</reference>
<dbReference type="Proteomes" id="UP000242450">
    <property type="component" value="Chromosome 10"/>
</dbReference>
<evidence type="ECO:0000313" key="2">
    <source>
        <dbReference type="Proteomes" id="UP000242450"/>
    </source>
</evidence>
<sequence length="49" mass="5036">MGLALRHCPLGPPNTGGDIYLGRKCGGGENLLIKESLTLNGLESGMIPA</sequence>